<accession>Q9F180</accession>
<sequence length="161" mass="16436">MAAHESGKGPSQELDQWISGPALQGAPHVNRCPPFSMLRRLLHRMRAISPPRRLQAARRATTTPPYPWPSSRYPLAAAGRSRPTGCAPSGRGLPSAAGSTAGHPGSRRCPAPAPASPSTVPYSGAAAVRTPLPAPALLHAPPTTPAHTSPSPGSGTTAGVS</sequence>
<dbReference type="AlphaFoldDB" id="Q9F180"/>
<reference evidence="2" key="1">
    <citation type="submission" date="1998-01" db="EMBL/GenBank/DDBJ databases">
        <title>Characterization of gene clusters coding for enzymes of catechol catabolism in Ralstonia eutropha 335: catA, R, B, C1, and D1.</title>
        <authorList>
            <person name="Hinner I.-S."/>
            <person name="Lohmann M."/>
            <person name="Schloemann M."/>
        </authorList>
    </citation>
    <scope>NUCLEOTIDE SEQUENCE</scope>
    <source>
        <strain evidence="2">335T</strain>
    </source>
</reference>
<proteinExistence type="predicted"/>
<feature type="compositionally biased region" description="Low complexity" evidence="1">
    <location>
        <begin position="135"/>
        <end position="161"/>
    </location>
</feature>
<evidence type="ECO:0000256" key="1">
    <source>
        <dbReference type="SAM" id="MobiDB-lite"/>
    </source>
</evidence>
<feature type="region of interest" description="Disordered" evidence="1">
    <location>
        <begin position="49"/>
        <end position="161"/>
    </location>
</feature>
<name>Q9F180_CUPNE</name>
<protein>
    <submittedName>
        <fullName evidence="2">Uncharacterized protein</fullName>
    </submittedName>
</protein>
<organism evidence="2">
    <name type="scientific">Cupriavidus necator</name>
    <name type="common">Alcaligenes eutrophus</name>
    <name type="synonym">Ralstonia eutropha</name>
    <dbReference type="NCBI Taxonomy" id="106590"/>
    <lineage>
        <taxon>Bacteria</taxon>
        <taxon>Pseudomonadati</taxon>
        <taxon>Pseudomonadota</taxon>
        <taxon>Betaproteobacteria</taxon>
        <taxon>Burkholderiales</taxon>
        <taxon>Burkholderiaceae</taxon>
        <taxon>Cupriavidus</taxon>
    </lineage>
</organism>
<evidence type="ECO:0000313" key="2">
    <source>
        <dbReference type="EMBL" id="AAG42039.1"/>
    </source>
</evidence>
<dbReference type="EMBL" id="AF042281">
    <property type="protein sequence ID" value="AAG42039.1"/>
    <property type="molecule type" value="Genomic_DNA"/>
</dbReference>
<feature type="compositionally biased region" description="Low complexity" evidence="1">
    <location>
        <begin position="50"/>
        <end position="63"/>
    </location>
</feature>